<dbReference type="Pfam" id="PF03446">
    <property type="entry name" value="NAD_binding_2"/>
    <property type="match status" value="1"/>
</dbReference>
<feature type="domain" description="3-hydroxyisobutyrate dehydrogenase-like NAD-binding" evidence="5">
    <location>
        <begin position="167"/>
        <end position="292"/>
    </location>
</feature>
<evidence type="ECO:0000256" key="1">
    <source>
        <dbReference type="ARBA" id="ARBA00023002"/>
    </source>
</evidence>
<dbReference type="KEGG" id="sti:Sthe_3334"/>
<dbReference type="eggNOG" id="COG2084">
    <property type="taxonomic scope" value="Bacteria"/>
</dbReference>
<dbReference type="AlphaFoldDB" id="D1CA91"/>
<dbReference type="GO" id="GO:0051287">
    <property type="term" value="F:NAD binding"/>
    <property type="evidence" value="ECO:0007669"/>
    <property type="project" value="InterPro"/>
</dbReference>
<dbReference type="Gene3D" id="3.40.50.720">
    <property type="entry name" value="NAD(P)-binding Rossmann-like Domain"/>
    <property type="match status" value="1"/>
</dbReference>
<dbReference type="InterPro" id="IPR036291">
    <property type="entry name" value="NAD(P)-bd_dom_sf"/>
</dbReference>
<reference evidence="7" key="1">
    <citation type="submission" date="2009-11" db="EMBL/GenBank/DDBJ databases">
        <title>The complete chromosome 2 of Sphaerobacter thermophilus DSM 20745.</title>
        <authorList>
            <person name="Lucas S."/>
            <person name="Copeland A."/>
            <person name="Lapidus A."/>
            <person name="Glavina del Rio T."/>
            <person name="Dalin E."/>
            <person name="Tice H."/>
            <person name="Bruce D."/>
            <person name="Goodwin L."/>
            <person name="Pitluck S."/>
            <person name="Kyrpides N."/>
            <person name="Mavromatis K."/>
            <person name="Ivanova N."/>
            <person name="Mikhailova N."/>
            <person name="LaButti K.M."/>
            <person name="Clum A."/>
            <person name="Sun H.I."/>
            <person name="Brettin T."/>
            <person name="Detter J.C."/>
            <person name="Han C."/>
            <person name="Larimer F."/>
            <person name="Land M."/>
            <person name="Hauser L."/>
            <person name="Markowitz V."/>
            <person name="Cheng J.F."/>
            <person name="Hugenholtz P."/>
            <person name="Woyke T."/>
            <person name="Wu D."/>
            <person name="Steenblock K."/>
            <person name="Schneider S."/>
            <person name="Pukall R."/>
            <person name="Goeker M."/>
            <person name="Klenk H.P."/>
            <person name="Eisen J.A."/>
        </authorList>
    </citation>
    <scope>NUCLEOTIDE SEQUENCE [LARGE SCALE GENOMIC DNA]</scope>
    <source>
        <strain evidence="7">ATCC 49802 / DSM 20745 / S 6022</strain>
    </source>
</reference>
<dbReference type="SUPFAM" id="SSF51735">
    <property type="entry name" value="NAD(P)-binding Rossmann-fold domains"/>
    <property type="match status" value="1"/>
</dbReference>
<dbReference type="STRING" id="479434.Sthe_3334"/>
<dbReference type="InterPro" id="IPR006115">
    <property type="entry name" value="6PGDH_NADP-bd"/>
</dbReference>
<dbReference type="InterPro" id="IPR015815">
    <property type="entry name" value="HIBADH-related"/>
</dbReference>
<evidence type="ECO:0000313" key="6">
    <source>
        <dbReference type="EMBL" id="ACZ40734.1"/>
    </source>
</evidence>
<evidence type="ECO:0000259" key="5">
    <source>
        <dbReference type="Pfam" id="PF14833"/>
    </source>
</evidence>
<dbReference type="RefSeq" id="WP_012873769.1">
    <property type="nucleotide sequence ID" value="NC_013524.1"/>
</dbReference>
<evidence type="ECO:0000259" key="4">
    <source>
        <dbReference type="Pfam" id="PF03446"/>
    </source>
</evidence>
<dbReference type="InterPro" id="IPR013328">
    <property type="entry name" value="6PGD_dom2"/>
</dbReference>
<dbReference type="PANTHER" id="PTHR22981">
    <property type="entry name" value="3-HYDROXYISOBUTYRATE DEHYDROGENASE-RELATED"/>
    <property type="match status" value="1"/>
</dbReference>
<reference evidence="6 7" key="2">
    <citation type="journal article" date="2010" name="Stand. Genomic Sci.">
        <title>Complete genome sequence of Desulfohalobium retbaense type strain (HR(100)).</title>
        <authorList>
            <person name="Spring S."/>
            <person name="Nolan M."/>
            <person name="Lapidus A."/>
            <person name="Glavina Del Rio T."/>
            <person name="Copeland A."/>
            <person name="Tice H."/>
            <person name="Cheng J.F."/>
            <person name="Lucas S."/>
            <person name="Land M."/>
            <person name="Chen F."/>
            <person name="Bruce D."/>
            <person name="Goodwin L."/>
            <person name="Pitluck S."/>
            <person name="Ivanova N."/>
            <person name="Mavromatis K."/>
            <person name="Mikhailova N."/>
            <person name="Pati A."/>
            <person name="Chen A."/>
            <person name="Palaniappan K."/>
            <person name="Hauser L."/>
            <person name="Chang Y.J."/>
            <person name="Jeffries C.D."/>
            <person name="Munk C."/>
            <person name="Kiss H."/>
            <person name="Chain P."/>
            <person name="Han C."/>
            <person name="Brettin T."/>
            <person name="Detter J.C."/>
            <person name="Schuler E."/>
            <person name="Goker M."/>
            <person name="Rohde M."/>
            <person name="Bristow J."/>
            <person name="Eisen J.A."/>
            <person name="Markowitz V."/>
            <person name="Hugenholtz P."/>
            <person name="Kyrpides N.C."/>
            <person name="Klenk H.P."/>
        </authorList>
    </citation>
    <scope>NUCLEOTIDE SEQUENCE [LARGE SCALE GENOMIC DNA]</scope>
    <source>
        <strain evidence="7">ATCC 49802 / DSM 20745 / S 6022</strain>
    </source>
</reference>
<protein>
    <submittedName>
        <fullName evidence="6">3-hydroxyisobutyrate dehydrogenase</fullName>
        <ecNumber evidence="6">1.1.1.31</ecNumber>
    </submittedName>
</protein>
<dbReference type="Gene3D" id="1.10.1040.10">
    <property type="entry name" value="N-(1-d-carboxylethyl)-l-norvaline Dehydrogenase, domain 2"/>
    <property type="match status" value="1"/>
</dbReference>
<gene>
    <name evidence="6" type="ordered locus">Sthe_3334</name>
</gene>
<feature type="active site" evidence="3">
    <location>
        <position position="173"/>
    </location>
</feature>
<sequence>MDNKRIGFIGVGAMGLPMALRLCQAGYNVVFTSRRDEAVQRLTAAGATAVPTPLLVASQSDVVMSCLPADDDLFQVFLGPDGVIENMQPGGTIIDFSTTSPMMIQRVAAEAARRQIRVVDAPVSGGVYGAERGTLTLMVGADGAVLEEVRPLLEVLGSQIYHVGDIGLGKVFKIINNLLAGTTLVLVGEALSLAANAGADLSLLYEVVKSSSGNSAAWTDAVPTLLQAAAEGDQPAPSPGFRLELMRKDLKLAEALGADLGTPLALTTLALQFYTAACSRGMAKEDAKQVGRLVARLANADLSPRASDGA</sequence>
<dbReference type="EC" id="1.1.1.31" evidence="6"/>
<dbReference type="GO" id="GO:0008442">
    <property type="term" value="F:3-hydroxyisobutyrate dehydrogenase activity"/>
    <property type="evidence" value="ECO:0007669"/>
    <property type="project" value="UniProtKB-EC"/>
</dbReference>
<keyword evidence="7" id="KW-1185">Reference proteome</keyword>
<organism evidence="6 7">
    <name type="scientific">Sphaerobacter thermophilus (strain ATCC 49802 / DSM 20745 / KCCM 41009 / NCIMB 13125 / S 6022)</name>
    <dbReference type="NCBI Taxonomy" id="479434"/>
    <lineage>
        <taxon>Bacteria</taxon>
        <taxon>Pseudomonadati</taxon>
        <taxon>Thermomicrobiota</taxon>
        <taxon>Thermomicrobia</taxon>
        <taxon>Sphaerobacterales</taxon>
        <taxon>Sphaerobacterineae</taxon>
        <taxon>Sphaerobacteraceae</taxon>
        <taxon>Sphaerobacter</taxon>
    </lineage>
</organism>
<feature type="domain" description="6-phosphogluconate dehydrogenase NADP-binding" evidence="4">
    <location>
        <begin position="5"/>
        <end position="164"/>
    </location>
</feature>
<dbReference type="InterPro" id="IPR008927">
    <property type="entry name" value="6-PGluconate_DH-like_C_sf"/>
</dbReference>
<dbReference type="SUPFAM" id="SSF48179">
    <property type="entry name" value="6-phosphogluconate dehydrogenase C-terminal domain-like"/>
    <property type="match status" value="1"/>
</dbReference>
<dbReference type="Proteomes" id="UP000002027">
    <property type="component" value="Chromosome 2"/>
</dbReference>
<dbReference type="Pfam" id="PF14833">
    <property type="entry name" value="NAD_binding_11"/>
    <property type="match status" value="1"/>
</dbReference>
<accession>D1CA91</accession>
<proteinExistence type="predicted"/>
<keyword evidence="2" id="KW-0520">NAD</keyword>
<evidence type="ECO:0000256" key="3">
    <source>
        <dbReference type="PIRSR" id="PIRSR000103-1"/>
    </source>
</evidence>
<dbReference type="InParanoid" id="D1CA91"/>
<keyword evidence="1 6" id="KW-0560">Oxidoreductase</keyword>
<dbReference type="InterPro" id="IPR029154">
    <property type="entry name" value="HIBADH-like_NADP-bd"/>
</dbReference>
<dbReference type="GO" id="GO:0050661">
    <property type="term" value="F:NADP binding"/>
    <property type="evidence" value="ECO:0007669"/>
    <property type="project" value="InterPro"/>
</dbReference>
<evidence type="ECO:0000256" key="2">
    <source>
        <dbReference type="ARBA" id="ARBA00023027"/>
    </source>
</evidence>
<dbReference type="PIRSF" id="PIRSF000103">
    <property type="entry name" value="HIBADH"/>
    <property type="match status" value="1"/>
</dbReference>
<name>D1CA91_SPHTD</name>
<dbReference type="HOGENOM" id="CLU_035117_1_0_0"/>
<dbReference type="PANTHER" id="PTHR22981:SF7">
    <property type="entry name" value="3-HYDROXYISOBUTYRATE DEHYDROGENASE, MITOCHONDRIAL"/>
    <property type="match status" value="1"/>
</dbReference>
<dbReference type="OrthoDB" id="162373at2"/>
<dbReference type="EMBL" id="CP001824">
    <property type="protein sequence ID" value="ACZ40734.1"/>
    <property type="molecule type" value="Genomic_DNA"/>
</dbReference>
<evidence type="ECO:0000313" key="7">
    <source>
        <dbReference type="Proteomes" id="UP000002027"/>
    </source>
</evidence>